<feature type="region of interest" description="Disordered" evidence="1">
    <location>
        <begin position="202"/>
        <end position="292"/>
    </location>
</feature>
<evidence type="ECO:0000256" key="2">
    <source>
        <dbReference type="SAM" id="Phobius"/>
    </source>
</evidence>
<keyword evidence="2" id="KW-0472">Membrane</keyword>
<feature type="transmembrane region" description="Helical" evidence="2">
    <location>
        <begin position="163"/>
        <end position="185"/>
    </location>
</feature>
<comment type="caution">
    <text evidence="3">The sequence shown here is derived from an EMBL/GenBank/DDBJ whole genome shotgun (WGS) entry which is preliminary data.</text>
</comment>
<keyword evidence="4" id="KW-1185">Reference proteome</keyword>
<accession>A0AA38S5W4</accession>
<sequence length="358" mass="38726">MPLHKQVDCLALSLAALRIWQWFCSFLASATFALLFNLVGPRHLAEDGRVKAVQILGVASLLYSSLAISLVQVLKWLGRSSWRTFGLLSIPGDILMTGVFLAEVVLLSAAGLPLNCYGLTKDKYFSDDLTRQGHVGYSTTSFGPGARHDNGDIDHFCHFPRTIWCLAITSIFSYTFTIPLTVLYLQQYQPAAVDDEKAIAPEGSQEVDSDAGEAVDHGATSSPQPSPPSTPSASRSSSPSRQGSVYSADDIYSACRPQSSHSDRRSQRSRSSTSSWGATTLASDSDSELVSGEGRTAVPVHLANTIFSRGFPRRSSTSTVSSANAELFLVSDGFRPQAEGPEYVGRPLSWIEDPEKKP</sequence>
<name>A0AA38S5W4_9PEZI</name>
<organism evidence="3 4">
    <name type="scientific">Pleurostoma richardsiae</name>
    <dbReference type="NCBI Taxonomy" id="41990"/>
    <lineage>
        <taxon>Eukaryota</taxon>
        <taxon>Fungi</taxon>
        <taxon>Dikarya</taxon>
        <taxon>Ascomycota</taxon>
        <taxon>Pezizomycotina</taxon>
        <taxon>Sordariomycetes</taxon>
        <taxon>Sordariomycetidae</taxon>
        <taxon>Calosphaeriales</taxon>
        <taxon>Pleurostomataceae</taxon>
        <taxon>Pleurostoma</taxon>
    </lineage>
</organism>
<evidence type="ECO:0000313" key="4">
    <source>
        <dbReference type="Proteomes" id="UP001174694"/>
    </source>
</evidence>
<reference evidence="3" key="1">
    <citation type="submission" date="2022-07" db="EMBL/GenBank/DDBJ databases">
        <title>Fungi with potential for degradation of polypropylene.</title>
        <authorList>
            <person name="Gostincar C."/>
        </authorList>
    </citation>
    <scope>NUCLEOTIDE SEQUENCE</scope>
    <source>
        <strain evidence="3">EXF-13308</strain>
    </source>
</reference>
<feature type="transmembrane region" description="Helical" evidence="2">
    <location>
        <begin position="94"/>
        <end position="114"/>
    </location>
</feature>
<dbReference type="EMBL" id="JANBVO010000006">
    <property type="protein sequence ID" value="KAJ9151239.1"/>
    <property type="molecule type" value="Genomic_DNA"/>
</dbReference>
<feature type="transmembrane region" description="Helical" evidence="2">
    <location>
        <begin position="52"/>
        <end position="74"/>
    </location>
</feature>
<dbReference type="Proteomes" id="UP001174694">
    <property type="component" value="Unassembled WGS sequence"/>
</dbReference>
<protein>
    <submittedName>
        <fullName evidence="3">Uncharacterized protein</fullName>
    </submittedName>
</protein>
<keyword evidence="2" id="KW-0812">Transmembrane</keyword>
<keyword evidence="2" id="KW-1133">Transmembrane helix</keyword>
<evidence type="ECO:0000313" key="3">
    <source>
        <dbReference type="EMBL" id="KAJ9151239.1"/>
    </source>
</evidence>
<feature type="region of interest" description="Disordered" evidence="1">
    <location>
        <begin position="336"/>
        <end position="358"/>
    </location>
</feature>
<dbReference type="AlphaFoldDB" id="A0AA38S5W4"/>
<proteinExistence type="predicted"/>
<gene>
    <name evidence="3" type="ORF">NKR23_g3145</name>
</gene>
<evidence type="ECO:0000256" key="1">
    <source>
        <dbReference type="SAM" id="MobiDB-lite"/>
    </source>
</evidence>
<feature type="transmembrane region" description="Helical" evidence="2">
    <location>
        <begin position="20"/>
        <end position="40"/>
    </location>
</feature>
<feature type="compositionally biased region" description="Low complexity" evidence="1">
    <location>
        <begin position="231"/>
        <end position="244"/>
    </location>
</feature>